<dbReference type="GO" id="GO:0006508">
    <property type="term" value="P:proteolysis"/>
    <property type="evidence" value="ECO:0007669"/>
    <property type="project" value="UniProtKB-KW"/>
</dbReference>
<dbReference type="InterPro" id="IPR001506">
    <property type="entry name" value="Peptidase_M12A"/>
</dbReference>
<evidence type="ECO:0000256" key="9">
    <source>
        <dbReference type="ARBA" id="ARBA00023180"/>
    </source>
</evidence>
<evidence type="ECO:0000256" key="4">
    <source>
        <dbReference type="ARBA" id="ARBA00022801"/>
    </source>
</evidence>
<dbReference type="KEGG" id="char:105910605"/>
<keyword evidence="1 10" id="KW-0645">Protease</keyword>
<reference evidence="14" key="1">
    <citation type="submission" date="2025-08" db="UniProtKB">
        <authorList>
            <consortium name="RefSeq"/>
        </authorList>
    </citation>
    <scope>IDENTIFICATION</scope>
</reference>
<evidence type="ECO:0000256" key="1">
    <source>
        <dbReference type="ARBA" id="ARBA00022670"/>
    </source>
</evidence>
<proteinExistence type="predicted"/>
<dbReference type="GeneID" id="105910605"/>
<feature type="binding site" evidence="10">
    <location>
        <position position="119"/>
    </location>
    <ligand>
        <name>Zn(2+)</name>
        <dbReference type="ChEBI" id="CHEBI:29105"/>
        <note>catalytic</note>
    </ligand>
</feature>
<evidence type="ECO:0000259" key="11">
    <source>
        <dbReference type="PROSITE" id="PS50060"/>
    </source>
</evidence>
<dbReference type="PROSITE" id="PS51864">
    <property type="entry name" value="ASTACIN"/>
    <property type="match status" value="1"/>
</dbReference>
<dbReference type="PANTHER" id="PTHR10127">
    <property type="entry name" value="DISCOIDIN, CUB, EGF, LAMININ , AND ZINC METALLOPROTEASE DOMAIN CONTAINING"/>
    <property type="match status" value="1"/>
</dbReference>
<dbReference type="PANTHER" id="PTHR10127:SF903">
    <property type="entry name" value="MEPRIN A SUBUNIT"/>
    <property type="match status" value="1"/>
</dbReference>
<keyword evidence="2 10" id="KW-0479">Metal-binding</keyword>
<keyword evidence="5 10" id="KW-0862">Zinc</keyword>
<dbReference type="RefSeq" id="XP_042565063.1">
    <property type="nucleotide sequence ID" value="XM_042709129.1"/>
</dbReference>
<keyword evidence="7" id="KW-0865">Zymogen</keyword>
<keyword evidence="6 10" id="KW-0482">Metalloprotease</keyword>
<evidence type="ECO:0000256" key="6">
    <source>
        <dbReference type="ARBA" id="ARBA00023049"/>
    </source>
</evidence>
<dbReference type="InterPro" id="IPR000998">
    <property type="entry name" value="MAM_dom"/>
</dbReference>
<feature type="domain" description="MAM" evidence="11">
    <location>
        <begin position="226"/>
        <end position="402"/>
    </location>
</feature>
<comment type="caution">
    <text evidence="10">Lacks conserved residue(s) required for the propagation of feature annotation.</text>
</comment>
<feature type="domain" description="Peptidase M12A" evidence="12">
    <location>
        <begin position="25"/>
        <end position="219"/>
    </location>
</feature>
<evidence type="ECO:0000256" key="8">
    <source>
        <dbReference type="ARBA" id="ARBA00023157"/>
    </source>
</evidence>
<keyword evidence="4 10" id="KW-0378">Hydrolase</keyword>
<evidence type="ECO:0000313" key="14">
    <source>
        <dbReference type="RefSeq" id="XP_042565063.1"/>
    </source>
</evidence>
<evidence type="ECO:0000256" key="2">
    <source>
        <dbReference type="ARBA" id="ARBA00022723"/>
    </source>
</evidence>
<dbReference type="AlphaFoldDB" id="A0A8M1KRM5"/>
<accession>A0A8M1KRM5</accession>
<dbReference type="Proteomes" id="UP000515152">
    <property type="component" value="Chromosome 11"/>
</dbReference>
<evidence type="ECO:0000313" key="13">
    <source>
        <dbReference type="Proteomes" id="UP000515152"/>
    </source>
</evidence>
<organism evidence="13 14">
    <name type="scientific">Clupea harengus</name>
    <name type="common">Atlantic herring</name>
    <dbReference type="NCBI Taxonomy" id="7950"/>
    <lineage>
        <taxon>Eukaryota</taxon>
        <taxon>Metazoa</taxon>
        <taxon>Chordata</taxon>
        <taxon>Craniata</taxon>
        <taxon>Vertebrata</taxon>
        <taxon>Euteleostomi</taxon>
        <taxon>Actinopterygii</taxon>
        <taxon>Neopterygii</taxon>
        <taxon>Teleostei</taxon>
        <taxon>Clupei</taxon>
        <taxon>Clupeiformes</taxon>
        <taxon>Clupeoidei</taxon>
        <taxon>Clupeidae</taxon>
        <taxon>Clupea</taxon>
    </lineage>
</organism>
<dbReference type="GO" id="GO:0016020">
    <property type="term" value="C:membrane"/>
    <property type="evidence" value="ECO:0007669"/>
    <property type="project" value="InterPro"/>
</dbReference>
<dbReference type="CDD" id="cd06263">
    <property type="entry name" value="MAM"/>
    <property type="match status" value="1"/>
</dbReference>
<evidence type="ECO:0000256" key="10">
    <source>
        <dbReference type="PROSITE-ProRule" id="PRU01211"/>
    </source>
</evidence>
<keyword evidence="9" id="KW-0325">Glycoprotein</keyword>
<keyword evidence="8" id="KW-1015">Disulfide bond</keyword>
<keyword evidence="3" id="KW-0732">Signal</keyword>
<dbReference type="Pfam" id="PF00629">
    <property type="entry name" value="MAM"/>
    <property type="match status" value="1"/>
</dbReference>
<dbReference type="FunFam" id="3.40.390.10:FF:000015">
    <property type="entry name" value="Meprin A subunit"/>
    <property type="match status" value="1"/>
</dbReference>
<evidence type="ECO:0000256" key="7">
    <source>
        <dbReference type="ARBA" id="ARBA00023145"/>
    </source>
</evidence>
<dbReference type="InterPro" id="IPR006026">
    <property type="entry name" value="Peptidase_Metallo"/>
</dbReference>
<feature type="binding site" evidence="10">
    <location>
        <position position="125"/>
    </location>
    <ligand>
        <name>Zn(2+)</name>
        <dbReference type="ChEBI" id="CHEBI:29105"/>
        <note>catalytic</note>
    </ligand>
</feature>
<dbReference type="Pfam" id="PF01400">
    <property type="entry name" value="Astacin"/>
    <property type="match status" value="1"/>
</dbReference>
<evidence type="ECO:0000256" key="3">
    <source>
        <dbReference type="ARBA" id="ARBA00022729"/>
    </source>
</evidence>
<evidence type="ECO:0000256" key="5">
    <source>
        <dbReference type="ARBA" id="ARBA00022833"/>
    </source>
</evidence>
<feature type="active site" evidence="10">
    <location>
        <position position="116"/>
    </location>
</feature>
<comment type="cofactor">
    <cofactor evidence="10">
        <name>Zn(2+)</name>
        <dbReference type="ChEBI" id="CHEBI:29105"/>
    </cofactor>
    <text evidence="10">Binds 1 zinc ion per subunit.</text>
</comment>
<dbReference type="SMART" id="SM00137">
    <property type="entry name" value="MAM"/>
    <property type="match status" value="1"/>
</dbReference>
<gene>
    <name evidence="14" type="primary">LOC105910605</name>
</gene>
<dbReference type="GO" id="GO:0008270">
    <property type="term" value="F:zinc ion binding"/>
    <property type="evidence" value="ECO:0007669"/>
    <property type="project" value="UniProtKB-UniRule"/>
</dbReference>
<evidence type="ECO:0000259" key="12">
    <source>
        <dbReference type="PROSITE" id="PS51864"/>
    </source>
</evidence>
<feature type="binding site" evidence="10">
    <location>
        <position position="115"/>
    </location>
    <ligand>
        <name>Zn(2+)</name>
        <dbReference type="ChEBI" id="CHEBI:29105"/>
        <note>catalytic</note>
    </ligand>
</feature>
<protein>
    <submittedName>
        <fullName evidence="14">Meprin A subunit beta-like</fullName>
    </submittedName>
</protein>
<keyword evidence="13" id="KW-1185">Reference proteome</keyword>
<dbReference type="SMART" id="SM00235">
    <property type="entry name" value="ZnMc"/>
    <property type="match status" value="1"/>
</dbReference>
<sequence>MDRHNEMHDKIIIQDFLDLQSYSRSSISIEGTKWNTSVPYLLGNTLDVHSKGIILRAFEQFGLKSCINFIPRQNEDYFIHIQKLGGCYSYVGKFFPGGQNVSIGSGCAFVHIVEHELLHALGFFHEQSRYDRDDHVTIIWENIQEGFERNFDKVSEDYSSLLNTSYDYTSVMHYDKDAFSNGNGSTIITKQPEFQDVIGNSIEMSSTDALELNRLYHCDASVSFLDHCSFEDESLCEMSVCSRSSAGWQRVSRADGGPHSDHTYLGTDSQGRKKEDCHGFFMHFSTITGEEWDSARLTTRRMTPGRTCQVQCLQFYYYYSGNETDQLNIWIREFDSEEDTEGTRRLMGQITGSPAEYWQFHHVPLNATKTFQVEFEARKGPGSSSGGFSVDDINLSETECPHQTWQIRNFEEVLNTSNYGTILYSPKYYSIDGYGYQILLQLLNTFFGVRVRLVSGDYDDTLEWPLAWRQITARMLDQNPHMQLRLSRERSLTTDPVLISGAYSHSIE</sequence>
<dbReference type="GO" id="GO:0004222">
    <property type="term" value="F:metalloendopeptidase activity"/>
    <property type="evidence" value="ECO:0007669"/>
    <property type="project" value="UniProtKB-UniRule"/>
</dbReference>
<dbReference type="PROSITE" id="PS50060">
    <property type="entry name" value="MAM_2"/>
    <property type="match status" value="1"/>
</dbReference>
<name>A0A8M1KRM5_CLUHA</name>
<dbReference type="OrthoDB" id="291007at2759"/>